<keyword evidence="7" id="KW-1185">Reference proteome</keyword>
<dbReference type="GO" id="GO:0000287">
    <property type="term" value="F:magnesium ion binding"/>
    <property type="evidence" value="ECO:0007669"/>
    <property type="project" value="TreeGrafter"/>
</dbReference>
<dbReference type="PANTHER" id="PTHR46494">
    <property type="entry name" value="CORA FAMILY METAL ION TRANSPORTER (EUROFUNG)"/>
    <property type="match status" value="1"/>
</dbReference>
<feature type="transmembrane region" description="Helical" evidence="5">
    <location>
        <begin position="408"/>
        <end position="428"/>
    </location>
</feature>
<dbReference type="Pfam" id="PF01544">
    <property type="entry name" value="CorA"/>
    <property type="match status" value="1"/>
</dbReference>
<evidence type="ECO:0000313" key="6">
    <source>
        <dbReference type="EMBL" id="KAK3679747.1"/>
    </source>
</evidence>
<evidence type="ECO:0000313" key="7">
    <source>
        <dbReference type="Proteomes" id="UP001274830"/>
    </source>
</evidence>
<organism evidence="6 7">
    <name type="scientific">Recurvomyces mirabilis</name>
    <dbReference type="NCBI Taxonomy" id="574656"/>
    <lineage>
        <taxon>Eukaryota</taxon>
        <taxon>Fungi</taxon>
        <taxon>Dikarya</taxon>
        <taxon>Ascomycota</taxon>
        <taxon>Pezizomycotina</taxon>
        <taxon>Dothideomycetes</taxon>
        <taxon>Dothideomycetidae</taxon>
        <taxon>Mycosphaerellales</taxon>
        <taxon>Teratosphaeriaceae</taxon>
        <taxon>Recurvomyces</taxon>
    </lineage>
</organism>
<dbReference type="EMBL" id="JAUTXT010000001">
    <property type="protein sequence ID" value="KAK3679747.1"/>
    <property type="molecule type" value="Genomic_DNA"/>
</dbReference>
<dbReference type="Proteomes" id="UP001274830">
    <property type="component" value="Unassembled WGS sequence"/>
</dbReference>
<keyword evidence="2 5" id="KW-0812">Transmembrane</keyword>
<dbReference type="InterPro" id="IPR045863">
    <property type="entry name" value="CorA_TM1_TM2"/>
</dbReference>
<dbReference type="GO" id="GO:0015087">
    <property type="term" value="F:cobalt ion transmembrane transporter activity"/>
    <property type="evidence" value="ECO:0007669"/>
    <property type="project" value="TreeGrafter"/>
</dbReference>
<evidence type="ECO:0000256" key="4">
    <source>
        <dbReference type="ARBA" id="ARBA00023136"/>
    </source>
</evidence>
<dbReference type="InterPro" id="IPR002523">
    <property type="entry name" value="MgTranspt_CorA/ZnTranspt_ZntB"/>
</dbReference>
<accession>A0AAE0WX47</accession>
<dbReference type="GO" id="GO:0005886">
    <property type="term" value="C:plasma membrane"/>
    <property type="evidence" value="ECO:0007669"/>
    <property type="project" value="UniProtKB-SubCell"/>
</dbReference>
<dbReference type="GO" id="GO:0015095">
    <property type="term" value="F:magnesium ion transmembrane transporter activity"/>
    <property type="evidence" value="ECO:0007669"/>
    <property type="project" value="TreeGrafter"/>
</dbReference>
<comment type="caution">
    <text evidence="6">The sequence shown here is derived from an EMBL/GenBank/DDBJ whole genome shotgun (WGS) entry which is preliminary data.</text>
</comment>
<comment type="subcellular location">
    <subcellularLocation>
        <location evidence="1">Cell membrane</location>
        <topology evidence="1">Multi-pass membrane protein</topology>
    </subcellularLocation>
</comment>
<dbReference type="GO" id="GO:0050897">
    <property type="term" value="F:cobalt ion binding"/>
    <property type="evidence" value="ECO:0007669"/>
    <property type="project" value="TreeGrafter"/>
</dbReference>
<dbReference type="Gene3D" id="1.20.58.340">
    <property type="entry name" value="Magnesium transport protein CorA, transmembrane region"/>
    <property type="match status" value="1"/>
</dbReference>
<evidence type="ECO:0000256" key="3">
    <source>
        <dbReference type="ARBA" id="ARBA00022989"/>
    </source>
</evidence>
<feature type="transmembrane region" description="Helical" evidence="5">
    <location>
        <begin position="440"/>
        <end position="463"/>
    </location>
</feature>
<gene>
    <name evidence="6" type="ORF">LTR78_000123</name>
</gene>
<proteinExistence type="predicted"/>
<keyword evidence="3 5" id="KW-1133">Transmembrane helix</keyword>
<keyword evidence="4 5" id="KW-0472">Membrane</keyword>
<name>A0AAE0WX47_9PEZI</name>
<reference evidence="6" key="1">
    <citation type="submission" date="2023-07" db="EMBL/GenBank/DDBJ databases">
        <title>Black Yeasts Isolated from many extreme environments.</title>
        <authorList>
            <person name="Coleine C."/>
            <person name="Stajich J.E."/>
            <person name="Selbmann L."/>
        </authorList>
    </citation>
    <scope>NUCLEOTIDE SEQUENCE</scope>
    <source>
        <strain evidence="6">CCFEE 5485</strain>
    </source>
</reference>
<evidence type="ECO:0000256" key="5">
    <source>
        <dbReference type="SAM" id="Phobius"/>
    </source>
</evidence>
<dbReference type="SUPFAM" id="SSF144083">
    <property type="entry name" value="Magnesium transport protein CorA, transmembrane region"/>
    <property type="match status" value="1"/>
</dbReference>
<dbReference type="PANTHER" id="PTHR46494:SF1">
    <property type="entry name" value="CORA FAMILY METAL ION TRANSPORTER (EUROFUNG)"/>
    <property type="match status" value="1"/>
</dbReference>
<protein>
    <submittedName>
        <fullName evidence="6">Uncharacterized protein</fullName>
    </submittedName>
</protein>
<dbReference type="AlphaFoldDB" id="A0AAE0WX47"/>
<evidence type="ECO:0000256" key="2">
    <source>
        <dbReference type="ARBA" id="ARBA00022692"/>
    </source>
</evidence>
<evidence type="ECO:0000256" key="1">
    <source>
        <dbReference type="ARBA" id="ARBA00004651"/>
    </source>
</evidence>
<sequence length="495" mass="56986">MAATQTIFPTNTINGNYISRVKQLASDSQVPWPETYSPSTNTIAIVKVTFRDIETISTLSALRSVGQRDNQKTDKVIVIQNITSDWIETIGTKYSLDPAFFVEHARNPSAAEHWTTQWEHVFSDEKTVQPQPREWYCLNGTYTCHELKALTETRHQRPMFFPRVRTYRQAKYHDNLGFQGKDAVQVRTRLSYVRADAHTYIILIDDILHNGDPEAQLGALSRTTLRMPYANNRGGGIVVPSLYSQSDFSLLTSFVSFLEHGWHLEVLFGLTQALPIQPFLYLLVNSLWQTNLSFVDRKLKEVSFTEIRSPDDQTAQKLHDLRESIANIRTRVSETQLHMSSSLDAYYDTFGKIKNRHYKTYQSPSDNFREILESADKLDRFLMETFQLLMSTLSVRDSQISIRQSRRGMLLTVLAFIYVPLSFITGIFGMNVKEINGSPLSIWVCFVALGVVIAVTALGYMLYRYLYRQGMIRRRETWERKVMMPVSGREKRPAV</sequence>